<feature type="domain" description="FAS1" evidence="12">
    <location>
        <begin position="54"/>
        <end position="196"/>
    </location>
</feature>
<dbReference type="InterPro" id="IPR045003">
    <property type="entry name" value="FLA_A"/>
</dbReference>
<dbReference type="Gramene" id="Manes.11G143000.1.v8.1">
    <property type="protein sequence ID" value="Manes.11G143000.1.v8.1.CDS.1"/>
    <property type="gene ID" value="Manes.11G143000.v8.1"/>
</dbReference>
<dbReference type="SUPFAM" id="SSF82153">
    <property type="entry name" value="FAS1 domain"/>
    <property type="match status" value="1"/>
</dbReference>
<keyword evidence="7" id="KW-0472">Membrane</keyword>
<gene>
    <name evidence="13" type="ORF">MANES_11G143000v8</name>
</gene>
<evidence type="ECO:0000256" key="4">
    <source>
        <dbReference type="ARBA" id="ARBA00022622"/>
    </source>
</evidence>
<evidence type="ECO:0000256" key="11">
    <source>
        <dbReference type="SAM" id="SignalP"/>
    </source>
</evidence>
<keyword evidence="5 11" id="KW-0732">Signal</keyword>
<dbReference type="STRING" id="3983.A0A2C9V1F1"/>
<reference evidence="14" key="1">
    <citation type="journal article" date="2016" name="Nat. Biotechnol.">
        <title>Sequencing wild and cultivated cassava and related species reveals extensive interspecific hybridization and genetic diversity.</title>
        <authorList>
            <person name="Bredeson J.V."/>
            <person name="Lyons J.B."/>
            <person name="Prochnik S.E."/>
            <person name="Wu G.A."/>
            <person name="Ha C.M."/>
            <person name="Edsinger-Gonzales E."/>
            <person name="Grimwood J."/>
            <person name="Schmutz J."/>
            <person name="Rabbi I.Y."/>
            <person name="Egesi C."/>
            <person name="Nauluvula P."/>
            <person name="Lebot V."/>
            <person name="Ndunguru J."/>
            <person name="Mkamilo G."/>
            <person name="Bart R.S."/>
            <person name="Setter T.L."/>
            <person name="Gleadow R.M."/>
            <person name="Kulakow P."/>
            <person name="Ferguson M.E."/>
            <person name="Rounsley S."/>
            <person name="Rokhsar D.S."/>
        </authorList>
    </citation>
    <scope>NUCLEOTIDE SEQUENCE [LARGE SCALE GENOMIC DNA]</scope>
    <source>
        <strain evidence="14">cv. AM560-2</strain>
    </source>
</reference>
<evidence type="ECO:0000256" key="6">
    <source>
        <dbReference type="ARBA" id="ARBA00022974"/>
    </source>
</evidence>
<dbReference type="Gene3D" id="2.30.180.10">
    <property type="entry name" value="FAS1 domain"/>
    <property type="match status" value="1"/>
</dbReference>
<keyword evidence="14" id="KW-1185">Reference proteome</keyword>
<dbReference type="EMBL" id="CM004397">
    <property type="protein sequence ID" value="OAY37984.1"/>
    <property type="molecule type" value="Genomic_DNA"/>
</dbReference>
<feature type="compositionally biased region" description="Low complexity" evidence="10">
    <location>
        <begin position="28"/>
        <end position="39"/>
    </location>
</feature>
<evidence type="ECO:0000256" key="1">
    <source>
        <dbReference type="ARBA" id="ARBA00004609"/>
    </source>
</evidence>
<comment type="caution">
    <text evidence="13">The sequence shown here is derived from an EMBL/GenBank/DDBJ whole genome shotgun (WGS) entry which is preliminary data.</text>
</comment>
<keyword evidence="8" id="KW-0325">Glycoprotein</keyword>
<keyword evidence="4" id="KW-0449">Lipoprotein</keyword>
<evidence type="ECO:0000256" key="5">
    <source>
        <dbReference type="ARBA" id="ARBA00022729"/>
    </source>
</evidence>
<evidence type="ECO:0000256" key="10">
    <source>
        <dbReference type="SAM" id="MobiDB-lite"/>
    </source>
</evidence>
<feature type="chain" id="PRO_5013288195" description="FAS1 domain-containing protein" evidence="11">
    <location>
        <begin position="23"/>
        <end position="251"/>
    </location>
</feature>
<dbReference type="Pfam" id="PF02469">
    <property type="entry name" value="Fasciclin"/>
    <property type="match status" value="1"/>
</dbReference>
<dbReference type="AlphaFoldDB" id="A0A2C9V1F1"/>
<proteinExistence type="inferred from homology"/>
<evidence type="ECO:0000313" key="14">
    <source>
        <dbReference type="Proteomes" id="UP000091857"/>
    </source>
</evidence>
<comment type="similarity">
    <text evidence="2">Belongs to the fasciclin-like AGP family.</text>
</comment>
<evidence type="ECO:0000256" key="3">
    <source>
        <dbReference type="ARBA" id="ARBA00022475"/>
    </source>
</evidence>
<dbReference type="GO" id="GO:0005886">
    <property type="term" value="C:plasma membrane"/>
    <property type="evidence" value="ECO:0000318"/>
    <property type="project" value="GO_Central"/>
</dbReference>
<sequence length="251" mass="26763">MQHYLFSFSLLLLFLHCTNTLSQSPASAPVAAPAQAPRHQPSRRPHSSPPPPGPVDVIQILLKAGHFTAFVRLIKATHVDTQLTSQLNSSTDGITIFAPTDTAFSNLRAGAVGSLNDREKVAFVQFHILPRFLSTSDFQTLSNPVMTLAGADSRYPMTISTTDSSVNISTGLTKTSLANTVYTDKQVAIYEIDKVLLPKYLFPPAAAPAPANPAESPEIPKDVSGAISSVLHYKGVVIIGVGFVAATILSL</sequence>
<keyword evidence="4" id="KW-0336">GPI-anchor</keyword>
<keyword evidence="3" id="KW-1003">Cell membrane</keyword>
<dbReference type="GO" id="GO:0098552">
    <property type="term" value="C:side of membrane"/>
    <property type="evidence" value="ECO:0007669"/>
    <property type="project" value="UniProtKB-KW"/>
</dbReference>
<dbReference type="PROSITE" id="PS50213">
    <property type="entry name" value="FAS1"/>
    <property type="match status" value="1"/>
</dbReference>
<evidence type="ECO:0000256" key="2">
    <source>
        <dbReference type="ARBA" id="ARBA00007843"/>
    </source>
</evidence>
<evidence type="ECO:0000256" key="8">
    <source>
        <dbReference type="ARBA" id="ARBA00023180"/>
    </source>
</evidence>
<dbReference type="SMART" id="SM00554">
    <property type="entry name" value="FAS1"/>
    <property type="match status" value="1"/>
</dbReference>
<name>A0A2C9V1F1_MANES</name>
<feature type="signal peptide" evidence="11">
    <location>
        <begin position="1"/>
        <end position="22"/>
    </location>
</feature>
<feature type="region of interest" description="Disordered" evidence="10">
    <location>
        <begin position="28"/>
        <end position="54"/>
    </location>
</feature>
<dbReference type="PANTHER" id="PTHR32077">
    <property type="entry name" value="FASCICLIN-LIKE ARABINOGALACTAN PROTEIN"/>
    <property type="match status" value="1"/>
</dbReference>
<dbReference type="OrthoDB" id="286301at2759"/>
<evidence type="ECO:0000256" key="9">
    <source>
        <dbReference type="ARBA" id="ARBA00024686"/>
    </source>
</evidence>
<dbReference type="FunFam" id="2.30.180.10:FF:000006">
    <property type="entry name" value="Fasciclin-like arabinogalactan protein 11"/>
    <property type="match status" value="1"/>
</dbReference>
<comment type="subcellular location">
    <subcellularLocation>
        <location evidence="1">Cell membrane</location>
        <topology evidence="1">Lipid-anchor</topology>
        <topology evidence="1">GPI-anchor</topology>
    </subcellularLocation>
</comment>
<evidence type="ECO:0000256" key="7">
    <source>
        <dbReference type="ARBA" id="ARBA00023136"/>
    </source>
</evidence>
<organism evidence="13 14">
    <name type="scientific">Manihot esculenta</name>
    <name type="common">Cassava</name>
    <name type="synonym">Jatropha manihot</name>
    <dbReference type="NCBI Taxonomy" id="3983"/>
    <lineage>
        <taxon>Eukaryota</taxon>
        <taxon>Viridiplantae</taxon>
        <taxon>Streptophyta</taxon>
        <taxon>Embryophyta</taxon>
        <taxon>Tracheophyta</taxon>
        <taxon>Spermatophyta</taxon>
        <taxon>Magnoliopsida</taxon>
        <taxon>eudicotyledons</taxon>
        <taxon>Gunneridae</taxon>
        <taxon>Pentapetalae</taxon>
        <taxon>rosids</taxon>
        <taxon>fabids</taxon>
        <taxon>Malpighiales</taxon>
        <taxon>Euphorbiaceae</taxon>
        <taxon>Crotonoideae</taxon>
        <taxon>Manihoteae</taxon>
        <taxon>Manihot</taxon>
    </lineage>
</organism>
<dbReference type="InterPro" id="IPR036378">
    <property type="entry name" value="FAS1_dom_sf"/>
</dbReference>
<dbReference type="InterPro" id="IPR000782">
    <property type="entry name" value="FAS1_domain"/>
</dbReference>
<dbReference type="Proteomes" id="UP000091857">
    <property type="component" value="Chromosome 11"/>
</dbReference>
<protein>
    <recommendedName>
        <fullName evidence="12">FAS1 domain-containing protein</fullName>
    </recommendedName>
</protein>
<dbReference type="OMA" id="KATHVDT"/>
<keyword evidence="6" id="KW-0654">Proteoglycan</keyword>
<evidence type="ECO:0000313" key="13">
    <source>
        <dbReference type="EMBL" id="OAY37984.1"/>
    </source>
</evidence>
<dbReference type="PANTHER" id="PTHR32077:SF46">
    <property type="entry name" value="FAS1 DOMAIN-CONTAINING PROTEIN"/>
    <property type="match status" value="1"/>
</dbReference>
<dbReference type="GO" id="GO:0009834">
    <property type="term" value="P:plant-type secondary cell wall biogenesis"/>
    <property type="evidence" value="ECO:0000318"/>
    <property type="project" value="GO_Central"/>
</dbReference>
<evidence type="ECO:0000259" key="12">
    <source>
        <dbReference type="PROSITE" id="PS50213"/>
    </source>
</evidence>
<comment type="function">
    <text evidence="9">May be a cell surface adhesion protein.</text>
</comment>
<accession>A0A2C9V1F1</accession>